<evidence type="ECO:0000313" key="9">
    <source>
        <dbReference type="Proteomes" id="UP001152320"/>
    </source>
</evidence>
<dbReference type="Gene3D" id="3.30.590.10">
    <property type="entry name" value="Glutamine synthetase/guanido kinase, catalytic domain"/>
    <property type="match status" value="1"/>
</dbReference>
<dbReference type="PANTHER" id="PTHR43407:SF1">
    <property type="entry name" value="LENGSIN"/>
    <property type="match status" value="1"/>
</dbReference>
<feature type="domain" description="GS catalytic" evidence="7">
    <location>
        <begin position="1"/>
        <end position="71"/>
    </location>
</feature>
<dbReference type="InterPro" id="IPR014746">
    <property type="entry name" value="Gln_synth/guanido_kin_cat_dom"/>
</dbReference>
<comment type="function">
    <text evidence="2">May act as a component of the cytoskeleton or as a chaperone for the reorganization of intermediate filament proteins during terminal differentiation in the lens. Does not seem to have enzymatic activity.</text>
</comment>
<dbReference type="GO" id="GO:0005737">
    <property type="term" value="C:cytoplasm"/>
    <property type="evidence" value="ECO:0007669"/>
    <property type="project" value="TreeGrafter"/>
</dbReference>
<evidence type="ECO:0000256" key="2">
    <source>
        <dbReference type="ARBA" id="ARBA00037583"/>
    </source>
</evidence>
<gene>
    <name evidence="8" type="ORF">HOLleu_30939</name>
</gene>
<name>A0A9Q1BLB1_HOLLE</name>
<organism evidence="8 9">
    <name type="scientific">Holothuria leucospilota</name>
    <name type="common">Black long sea cucumber</name>
    <name type="synonym">Mertensiothuria leucospilota</name>
    <dbReference type="NCBI Taxonomy" id="206669"/>
    <lineage>
        <taxon>Eukaryota</taxon>
        <taxon>Metazoa</taxon>
        <taxon>Echinodermata</taxon>
        <taxon>Eleutherozoa</taxon>
        <taxon>Echinozoa</taxon>
        <taxon>Holothuroidea</taxon>
        <taxon>Aspidochirotacea</taxon>
        <taxon>Aspidochirotida</taxon>
        <taxon>Holothuriidae</taxon>
        <taxon>Holothuria</taxon>
    </lineage>
</organism>
<dbReference type="OrthoDB" id="77835at2759"/>
<dbReference type="Pfam" id="PF00120">
    <property type="entry name" value="Gln-synt_C"/>
    <property type="match status" value="1"/>
</dbReference>
<evidence type="ECO:0000256" key="5">
    <source>
        <dbReference type="ARBA" id="ARBA00042675"/>
    </source>
</evidence>
<dbReference type="EMBL" id="JAIZAY010000015">
    <property type="protein sequence ID" value="KAJ8028641.1"/>
    <property type="molecule type" value="Genomic_DNA"/>
</dbReference>
<dbReference type="GO" id="GO:0016020">
    <property type="term" value="C:membrane"/>
    <property type="evidence" value="ECO:0007669"/>
    <property type="project" value="TreeGrafter"/>
</dbReference>
<evidence type="ECO:0000256" key="1">
    <source>
        <dbReference type="ARBA" id="ARBA00009897"/>
    </source>
</evidence>
<evidence type="ECO:0000313" key="8">
    <source>
        <dbReference type="EMBL" id="KAJ8028641.1"/>
    </source>
</evidence>
<dbReference type="SUPFAM" id="SSF55931">
    <property type="entry name" value="Glutamine synthetase/guanido kinase"/>
    <property type="match status" value="1"/>
</dbReference>
<dbReference type="InterPro" id="IPR008146">
    <property type="entry name" value="Gln_synth_cat_dom"/>
</dbReference>
<proteinExistence type="inferred from homology"/>
<evidence type="ECO:0000259" key="7">
    <source>
        <dbReference type="Pfam" id="PF00120"/>
    </source>
</evidence>
<dbReference type="AlphaFoldDB" id="A0A9Q1BLB1"/>
<evidence type="ECO:0000256" key="4">
    <source>
        <dbReference type="ARBA" id="ARBA00039404"/>
    </source>
</evidence>
<sequence length="90" mass="10229">MDGIKNQYQLPPPLDGVAFDESNLPPKLPCDMESALDALVNDQIIRSAFGEEFIKCFVALKTHEAKLQKEAAEKGIDETEWARSYYFDYL</sequence>
<accession>A0A9Q1BLB1</accession>
<protein>
    <recommendedName>
        <fullName evidence="4">Lengsin</fullName>
    </recommendedName>
    <alternativeName>
        <fullName evidence="5">Glutamate-ammonia ligase domain-containing protein 1</fullName>
    </alternativeName>
</protein>
<dbReference type="GO" id="GO:0004356">
    <property type="term" value="F:glutamine synthetase activity"/>
    <property type="evidence" value="ECO:0007669"/>
    <property type="project" value="InterPro"/>
</dbReference>
<comment type="subunit">
    <text evidence="3">Dodecamer. Interacts with BFSP2 and VIM.</text>
</comment>
<evidence type="ECO:0000256" key="6">
    <source>
        <dbReference type="RuleBase" id="RU000384"/>
    </source>
</evidence>
<dbReference type="Proteomes" id="UP001152320">
    <property type="component" value="Chromosome 15"/>
</dbReference>
<comment type="caution">
    <text evidence="8">The sequence shown here is derived from an EMBL/GenBank/DDBJ whole genome shotgun (WGS) entry which is preliminary data.</text>
</comment>
<comment type="similarity">
    <text evidence="1 6">Belongs to the glutamine synthetase family.</text>
</comment>
<reference evidence="8" key="1">
    <citation type="submission" date="2021-10" db="EMBL/GenBank/DDBJ databases">
        <title>Tropical sea cucumber genome reveals ecological adaptation and Cuvierian tubules defense mechanism.</title>
        <authorList>
            <person name="Chen T."/>
        </authorList>
    </citation>
    <scope>NUCLEOTIDE SEQUENCE</scope>
    <source>
        <strain evidence="8">Nanhai2018</strain>
        <tissue evidence="8">Muscle</tissue>
    </source>
</reference>
<dbReference type="PANTHER" id="PTHR43407">
    <property type="entry name" value="GLUTAMINE SYNTHETASE"/>
    <property type="match status" value="1"/>
</dbReference>
<keyword evidence="9" id="KW-1185">Reference proteome</keyword>
<evidence type="ECO:0000256" key="3">
    <source>
        <dbReference type="ARBA" id="ARBA00038790"/>
    </source>
</evidence>